<sequence>MDRLIHNNSRLTLLPLPYSCIHAPAKVLLPPLLSYRPFPQTICLCGRGTFVFAVASLTPCPSLYPSPTSPSIHPLFCHWSGLTSWSQTQMVDAIQRQRRVASRPPYEVGGDVKVGQSRV</sequence>
<evidence type="ECO:0000313" key="1">
    <source>
        <dbReference type="EMBL" id="VEL15954.1"/>
    </source>
</evidence>
<name>A0A448WNC9_9PLAT</name>
<reference evidence="1" key="1">
    <citation type="submission" date="2018-11" db="EMBL/GenBank/DDBJ databases">
        <authorList>
            <consortium name="Pathogen Informatics"/>
        </authorList>
    </citation>
    <scope>NUCLEOTIDE SEQUENCE</scope>
</reference>
<proteinExistence type="predicted"/>
<evidence type="ECO:0000313" key="2">
    <source>
        <dbReference type="Proteomes" id="UP000784294"/>
    </source>
</evidence>
<dbReference type="EMBL" id="CAAALY010026567">
    <property type="protein sequence ID" value="VEL15954.1"/>
    <property type="molecule type" value="Genomic_DNA"/>
</dbReference>
<gene>
    <name evidence="1" type="ORF">PXEA_LOCUS9394</name>
</gene>
<accession>A0A448WNC9</accession>
<dbReference type="Proteomes" id="UP000784294">
    <property type="component" value="Unassembled WGS sequence"/>
</dbReference>
<organism evidence="1 2">
    <name type="scientific">Protopolystoma xenopodis</name>
    <dbReference type="NCBI Taxonomy" id="117903"/>
    <lineage>
        <taxon>Eukaryota</taxon>
        <taxon>Metazoa</taxon>
        <taxon>Spiralia</taxon>
        <taxon>Lophotrochozoa</taxon>
        <taxon>Platyhelminthes</taxon>
        <taxon>Monogenea</taxon>
        <taxon>Polyopisthocotylea</taxon>
        <taxon>Polystomatidea</taxon>
        <taxon>Polystomatidae</taxon>
        <taxon>Protopolystoma</taxon>
    </lineage>
</organism>
<dbReference type="AlphaFoldDB" id="A0A448WNC9"/>
<protein>
    <submittedName>
        <fullName evidence="1">Uncharacterized protein</fullName>
    </submittedName>
</protein>
<comment type="caution">
    <text evidence="1">The sequence shown here is derived from an EMBL/GenBank/DDBJ whole genome shotgun (WGS) entry which is preliminary data.</text>
</comment>
<keyword evidence="2" id="KW-1185">Reference proteome</keyword>